<gene>
    <name evidence="7" type="ORF">AYJ05_11050</name>
</gene>
<feature type="transmembrane region" description="Helical" evidence="5">
    <location>
        <begin position="122"/>
        <end position="142"/>
    </location>
</feature>
<organism evidence="7 8">
    <name type="scientific">Corynebacterium stationis</name>
    <dbReference type="NCBI Taxonomy" id="1705"/>
    <lineage>
        <taxon>Bacteria</taxon>
        <taxon>Bacillati</taxon>
        <taxon>Actinomycetota</taxon>
        <taxon>Actinomycetes</taxon>
        <taxon>Mycobacteriales</taxon>
        <taxon>Corynebacteriaceae</taxon>
        <taxon>Corynebacterium</taxon>
    </lineage>
</organism>
<dbReference type="STRING" id="1705.CA21670_11930"/>
<feature type="transmembrane region" description="Helical" evidence="5">
    <location>
        <begin position="87"/>
        <end position="115"/>
    </location>
</feature>
<dbReference type="InterPro" id="IPR050482">
    <property type="entry name" value="Sensor_HK_TwoCompSys"/>
</dbReference>
<reference evidence="8" key="1">
    <citation type="submission" date="2016-02" db="EMBL/GenBank/DDBJ databases">
        <authorList>
            <person name="Kaur G."/>
            <person name="Nair G.R."/>
            <person name="Mayilraj S."/>
        </authorList>
    </citation>
    <scope>NUCLEOTIDE SEQUENCE [LARGE SCALE GENOMIC DNA]</scope>
    <source>
        <strain evidence="8">GA-15</strain>
    </source>
</reference>
<evidence type="ECO:0000256" key="1">
    <source>
        <dbReference type="ARBA" id="ARBA00022679"/>
    </source>
</evidence>
<dbReference type="Pfam" id="PF02518">
    <property type="entry name" value="HATPase_c"/>
    <property type="match status" value="1"/>
</dbReference>
<keyword evidence="5" id="KW-0472">Membrane</keyword>
<proteinExistence type="predicted"/>
<dbReference type="GO" id="GO:0000155">
    <property type="term" value="F:phosphorelay sensor kinase activity"/>
    <property type="evidence" value="ECO:0007669"/>
    <property type="project" value="InterPro"/>
</dbReference>
<dbReference type="InterPro" id="IPR003594">
    <property type="entry name" value="HATPase_dom"/>
</dbReference>
<dbReference type="CDD" id="cd16917">
    <property type="entry name" value="HATPase_UhpB-NarQ-NarX-like"/>
    <property type="match status" value="1"/>
</dbReference>
<dbReference type="AlphaFoldDB" id="A0A177I7W0"/>
<dbReference type="InterPro" id="IPR017205">
    <property type="entry name" value="Sig_transdc_His_kinase_ChrS"/>
</dbReference>
<dbReference type="PROSITE" id="PS50109">
    <property type="entry name" value="HIS_KIN"/>
    <property type="match status" value="1"/>
</dbReference>
<dbReference type="Pfam" id="PF07730">
    <property type="entry name" value="HisKA_3"/>
    <property type="match status" value="1"/>
</dbReference>
<dbReference type="OrthoDB" id="144293at2"/>
<feature type="region of interest" description="Disordered" evidence="4">
    <location>
        <begin position="358"/>
        <end position="388"/>
    </location>
</feature>
<sequence>MFAFLLGFGVLRSLFDAPHSAAVPLFSVLMAGLYVYGTVLERHRARAQVEISNSAKYAWLTGILVLWLMLLTHSQDFLWLEFPLVLLTLHIAALVPALLISLGLWLVAAFVPLWLHPETWGVAAAVGPLIGTVFAIAIFFAYRALHAEIEHHRAIAKQLRATQEELAASEHQAGRLEERERLSREIHDTVAQGLSSIVLLARAAKGSTDPSSQLATIESVAADNLAEARRFVRDLASPDVQQSLPEALRSTVARMRDRGAGLGEDTEFRLEFAGDTTTAIPQPIAAAALRCTQEGLSNVVKHAHASTVVVTLGIFADALTIDIVDDGVGMNTADASNSTSSSSFGLSGLQQRIASLGGTMSVESPPNGGTALAARLPLTSEREDRDEH</sequence>
<dbReference type="Proteomes" id="UP000076947">
    <property type="component" value="Unassembled WGS sequence"/>
</dbReference>
<feature type="domain" description="Histidine kinase" evidence="6">
    <location>
        <begin position="185"/>
        <end position="380"/>
    </location>
</feature>
<evidence type="ECO:0000256" key="4">
    <source>
        <dbReference type="SAM" id="MobiDB-lite"/>
    </source>
</evidence>
<comment type="caution">
    <text evidence="7">The sequence shown here is derived from an EMBL/GenBank/DDBJ whole genome shotgun (WGS) entry which is preliminary data.</text>
</comment>
<keyword evidence="5" id="KW-0812">Transmembrane</keyword>
<keyword evidence="2 7" id="KW-0418">Kinase</keyword>
<keyword evidence="8" id="KW-1185">Reference proteome</keyword>
<dbReference type="InterPro" id="IPR005467">
    <property type="entry name" value="His_kinase_dom"/>
</dbReference>
<evidence type="ECO:0000256" key="5">
    <source>
        <dbReference type="SAM" id="Phobius"/>
    </source>
</evidence>
<accession>A0A177I7W0</accession>
<evidence type="ECO:0000256" key="3">
    <source>
        <dbReference type="ARBA" id="ARBA00023012"/>
    </source>
</evidence>
<dbReference type="EMBL" id="LSTQ01000027">
    <property type="protein sequence ID" value="OAH24897.1"/>
    <property type="molecule type" value="Genomic_DNA"/>
</dbReference>
<dbReference type="SUPFAM" id="SSF55874">
    <property type="entry name" value="ATPase domain of HSP90 chaperone/DNA topoisomerase II/histidine kinase"/>
    <property type="match status" value="1"/>
</dbReference>
<protein>
    <submittedName>
        <fullName evidence="7">Histidine kinase</fullName>
    </submittedName>
</protein>
<dbReference type="PIRSF" id="PIRSF037434">
    <property type="entry name" value="STHK_ChrS"/>
    <property type="match status" value="1"/>
</dbReference>
<keyword evidence="5" id="KW-1133">Transmembrane helix</keyword>
<evidence type="ECO:0000256" key="2">
    <source>
        <dbReference type="ARBA" id="ARBA00022777"/>
    </source>
</evidence>
<dbReference type="GO" id="GO:0046983">
    <property type="term" value="F:protein dimerization activity"/>
    <property type="evidence" value="ECO:0007669"/>
    <property type="project" value="InterPro"/>
</dbReference>
<dbReference type="InterPro" id="IPR036890">
    <property type="entry name" value="HATPase_C_sf"/>
</dbReference>
<evidence type="ECO:0000313" key="7">
    <source>
        <dbReference type="EMBL" id="OAH24897.1"/>
    </source>
</evidence>
<evidence type="ECO:0000313" key="8">
    <source>
        <dbReference type="Proteomes" id="UP000076947"/>
    </source>
</evidence>
<keyword evidence="1" id="KW-0808">Transferase</keyword>
<dbReference type="PANTHER" id="PTHR24421:SF62">
    <property type="entry name" value="SENSORY TRANSDUCTION HISTIDINE KINASE"/>
    <property type="match status" value="1"/>
</dbReference>
<dbReference type="PANTHER" id="PTHR24421">
    <property type="entry name" value="NITRATE/NITRITE SENSOR PROTEIN NARX-RELATED"/>
    <property type="match status" value="1"/>
</dbReference>
<dbReference type="GO" id="GO:0016020">
    <property type="term" value="C:membrane"/>
    <property type="evidence" value="ECO:0007669"/>
    <property type="project" value="InterPro"/>
</dbReference>
<dbReference type="Gene3D" id="3.30.565.10">
    <property type="entry name" value="Histidine kinase-like ATPase, C-terminal domain"/>
    <property type="match status" value="1"/>
</dbReference>
<name>A0A177I7W0_9CORY</name>
<evidence type="ECO:0000259" key="6">
    <source>
        <dbReference type="PROSITE" id="PS50109"/>
    </source>
</evidence>
<dbReference type="RefSeq" id="WP_066841226.1">
    <property type="nucleotide sequence ID" value="NZ_LSTQ01000027.1"/>
</dbReference>
<keyword evidence="3" id="KW-0902">Two-component regulatory system</keyword>
<dbReference type="Gene3D" id="1.20.5.1930">
    <property type="match status" value="1"/>
</dbReference>
<feature type="transmembrane region" description="Helical" evidence="5">
    <location>
        <begin position="57"/>
        <end position="75"/>
    </location>
</feature>
<dbReference type="SMART" id="SM00387">
    <property type="entry name" value="HATPase_c"/>
    <property type="match status" value="1"/>
</dbReference>
<dbReference type="InterPro" id="IPR011712">
    <property type="entry name" value="Sig_transdc_His_kin_sub3_dim/P"/>
</dbReference>
<feature type="transmembrane region" description="Helical" evidence="5">
    <location>
        <begin position="20"/>
        <end position="37"/>
    </location>
</feature>